<evidence type="ECO:0000313" key="11">
    <source>
        <dbReference type="EMBL" id="KAK6170008.1"/>
    </source>
</evidence>
<dbReference type="EMBL" id="JAZGQO010000014">
    <property type="protein sequence ID" value="KAK6170008.1"/>
    <property type="molecule type" value="Genomic_DNA"/>
</dbReference>
<dbReference type="PRINTS" id="PR00081">
    <property type="entry name" value="GDHRDH"/>
</dbReference>
<evidence type="ECO:0000256" key="4">
    <source>
        <dbReference type="ARBA" id="ARBA00025939"/>
    </source>
</evidence>
<accession>A0AAN8P865</accession>
<evidence type="ECO:0000256" key="3">
    <source>
        <dbReference type="ARBA" id="ARBA00025787"/>
    </source>
</evidence>
<comment type="catalytic activity">
    <reaction evidence="10">
        <text>(2E,4Z,7Z,10Z,13Z,16Z,19Z)-docosaheptaenoyl-CoA + NADPH + H(+) = (3E,7Z,10Z,13Z,16Z,19Z)-docosahexaenoyl-CoA + NADP(+)</text>
        <dbReference type="Rhea" id="RHEA:44920"/>
        <dbReference type="ChEBI" id="CHEBI:15378"/>
        <dbReference type="ChEBI" id="CHEBI:57783"/>
        <dbReference type="ChEBI" id="CHEBI:58349"/>
        <dbReference type="ChEBI" id="CHEBI:77559"/>
        <dbReference type="ChEBI" id="CHEBI:84791"/>
    </reaction>
</comment>
<dbReference type="Gene3D" id="3.40.50.720">
    <property type="entry name" value="NAD(P)-binding Rossmann-like Domain"/>
    <property type="match status" value="1"/>
</dbReference>
<evidence type="ECO:0000256" key="10">
    <source>
        <dbReference type="ARBA" id="ARBA00048631"/>
    </source>
</evidence>
<dbReference type="AlphaFoldDB" id="A0AAN8P865"/>
<evidence type="ECO:0000256" key="2">
    <source>
        <dbReference type="ARBA" id="ARBA00023002"/>
    </source>
</evidence>
<name>A0AAN8P865_PATCE</name>
<keyword evidence="1" id="KW-0521">NADP</keyword>
<dbReference type="CDD" id="cd05369">
    <property type="entry name" value="TER_DECR_SDR_a"/>
    <property type="match status" value="1"/>
</dbReference>
<evidence type="ECO:0000256" key="9">
    <source>
        <dbReference type="ARBA" id="ARBA00048340"/>
    </source>
</evidence>
<evidence type="ECO:0000313" key="12">
    <source>
        <dbReference type="Proteomes" id="UP001347796"/>
    </source>
</evidence>
<dbReference type="InterPro" id="IPR045017">
    <property type="entry name" value="DECR2-like"/>
</dbReference>
<dbReference type="InterPro" id="IPR002347">
    <property type="entry name" value="SDR_fam"/>
</dbReference>
<dbReference type="GO" id="GO:0008670">
    <property type="term" value="F:2,4-dienoyl-CoA reductase (NADPH) activity"/>
    <property type="evidence" value="ECO:0007669"/>
    <property type="project" value="InterPro"/>
</dbReference>
<keyword evidence="12" id="KW-1185">Reference proteome</keyword>
<comment type="catalytic activity">
    <reaction evidence="9">
        <text>a (2E,4Z)-dienoyl-CoA + NADPH + H(+) = a 4,5-saturated-(3E)-enoyl-CoA + NADP(+)</text>
        <dbReference type="Rhea" id="RHEA:61892"/>
        <dbReference type="ChEBI" id="CHEBI:15378"/>
        <dbReference type="ChEBI" id="CHEBI:57783"/>
        <dbReference type="ChEBI" id="CHEBI:58349"/>
        <dbReference type="ChEBI" id="CHEBI:85099"/>
        <dbReference type="ChEBI" id="CHEBI:85493"/>
        <dbReference type="EC" id="1.3.1.124"/>
    </reaction>
</comment>
<evidence type="ECO:0000256" key="5">
    <source>
        <dbReference type="ARBA" id="ARBA00026117"/>
    </source>
</evidence>
<evidence type="ECO:0000256" key="8">
    <source>
        <dbReference type="ARBA" id="ARBA00048009"/>
    </source>
</evidence>
<keyword evidence="2" id="KW-0560">Oxidoreductase</keyword>
<dbReference type="PANTHER" id="PTHR43296">
    <property type="entry name" value="PEROXISOMAL 2,4-DIENOYL-COA REDUCTASE"/>
    <property type="match status" value="1"/>
</dbReference>
<dbReference type="Pfam" id="PF13561">
    <property type="entry name" value="adh_short_C2"/>
    <property type="match status" value="1"/>
</dbReference>
<comment type="similarity">
    <text evidence="3">Belongs to the short-chain dehydrogenases/reductases (SDR) family. 2,4-dienoyl-CoA reductase subfamily.</text>
</comment>
<dbReference type="GO" id="GO:0009062">
    <property type="term" value="P:fatty acid catabolic process"/>
    <property type="evidence" value="ECO:0007669"/>
    <property type="project" value="InterPro"/>
</dbReference>
<dbReference type="EC" id="1.3.1.124" evidence="5"/>
<comment type="subunit">
    <text evidence="4">Monomer, dimer and oligomer.</text>
</comment>
<dbReference type="Proteomes" id="UP001347796">
    <property type="component" value="Unassembled WGS sequence"/>
</dbReference>
<sequence length="296" mass="32714">MSGQQAYSYVEKCLDSYKHVFNPDILRDKVVFITGGGSGICFTITEVFLRHQCDAVIVGRNVERLRKSADTLIKATGRRCLYYQVDVRKPQDILNAIDETLKVYGRIDFLINGAAGNFLCPLESMSYNAFKTVMEIDTLGTFNTSKAMYERYFKNNGGVIINITATLHYRGQALQAHVGSAKAAIETLTRHMALEWGPDRIRVMCVAPGPIADTEGMRRLAGGVLPEALTQRIPIQRIGERVEIGNVCLFLVTSMAELLTGTVVVADGGSWLASSNDFAKRSELFTSMSNHSKSKL</sequence>
<evidence type="ECO:0000256" key="1">
    <source>
        <dbReference type="ARBA" id="ARBA00022857"/>
    </source>
</evidence>
<proteinExistence type="inferred from homology"/>
<dbReference type="PRINTS" id="PR00080">
    <property type="entry name" value="SDRFAMILY"/>
</dbReference>
<organism evidence="11 12">
    <name type="scientific">Patella caerulea</name>
    <name type="common">Rayed Mediterranean limpet</name>
    <dbReference type="NCBI Taxonomy" id="87958"/>
    <lineage>
        <taxon>Eukaryota</taxon>
        <taxon>Metazoa</taxon>
        <taxon>Spiralia</taxon>
        <taxon>Lophotrochozoa</taxon>
        <taxon>Mollusca</taxon>
        <taxon>Gastropoda</taxon>
        <taxon>Patellogastropoda</taxon>
        <taxon>Patelloidea</taxon>
        <taxon>Patellidae</taxon>
        <taxon>Patella</taxon>
    </lineage>
</organism>
<dbReference type="InterPro" id="IPR036291">
    <property type="entry name" value="NAD(P)-bd_dom_sf"/>
</dbReference>
<evidence type="ECO:0000256" key="6">
    <source>
        <dbReference type="ARBA" id="ARBA00026221"/>
    </source>
</evidence>
<dbReference type="PANTHER" id="PTHR43296:SF2">
    <property type="entry name" value="PEROXISOMAL 2,4-DIENOYL-COA REDUCTASE [(3E)-ENOYL-COA-PRODUCING]"/>
    <property type="match status" value="1"/>
</dbReference>
<comment type="caution">
    <text evidence="11">The sequence shown here is derived from an EMBL/GenBank/DDBJ whole genome shotgun (WGS) entry which is preliminary data.</text>
</comment>
<gene>
    <name evidence="11" type="ORF">SNE40_018505</name>
</gene>
<reference evidence="11 12" key="1">
    <citation type="submission" date="2024-01" db="EMBL/GenBank/DDBJ databases">
        <title>The genome of the rayed Mediterranean limpet Patella caerulea (Linnaeus, 1758).</title>
        <authorList>
            <person name="Anh-Thu Weber A."/>
            <person name="Halstead-Nussloch G."/>
        </authorList>
    </citation>
    <scope>NUCLEOTIDE SEQUENCE [LARGE SCALE GENOMIC DNA]</scope>
    <source>
        <strain evidence="11">AATW-2023a</strain>
        <tissue evidence="11">Whole specimen</tissue>
    </source>
</reference>
<comment type="catalytic activity">
    <reaction evidence="8">
        <text>a (2E,4E)-dienoyl-CoA + NADPH + H(+) = a 4,5-saturated-(3E)-enoyl-CoA + NADP(+)</text>
        <dbReference type="Rhea" id="RHEA:45912"/>
        <dbReference type="ChEBI" id="CHEBI:15378"/>
        <dbReference type="ChEBI" id="CHEBI:57783"/>
        <dbReference type="ChEBI" id="CHEBI:58349"/>
        <dbReference type="ChEBI" id="CHEBI:85101"/>
        <dbReference type="ChEBI" id="CHEBI:85493"/>
        <dbReference type="EC" id="1.3.1.124"/>
    </reaction>
</comment>
<evidence type="ECO:0000256" key="7">
    <source>
        <dbReference type="ARBA" id="ARBA00030890"/>
    </source>
</evidence>
<dbReference type="SUPFAM" id="SSF51735">
    <property type="entry name" value="NAD(P)-binding Rossmann-fold domains"/>
    <property type="match status" value="1"/>
</dbReference>
<protein>
    <recommendedName>
        <fullName evidence="6">Peroxisomal 2,4-dienoyl-CoA reductase [(3E)-enoyl-CoA-producing]</fullName>
        <ecNumber evidence="5">1.3.1.124</ecNumber>
    </recommendedName>
    <alternativeName>
        <fullName evidence="7">2,4-dienoyl-CoA reductase 2</fullName>
    </alternativeName>
</protein>
<dbReference type="GO" id="GO:0005777">
    <property type="term" value="C:peroxisome"/>
    <property type="evidence" value="ECO:0007669"/>
    <property type="project" value="TreeGrafter"/>
</dbReference>